<evidence type="ECO:0000313" key="1">
    <source>
        <dbReference type="EMBL" id="KKL82732.1"/>
    </source>
</evidence>
<comment type="caution">
    <text evidence="1">The sequence shown here is derived from an EMBL/GenBank/DDBJ whole genome shotgun (WGS) entry which is preliminary data.</text>
</comment>
<dbReference type="EMBL" id="LAZR01022191">
    <property type="protein sequence ID" value="KKL82732.1"/>
    <property type="molecule type" value="Genomic_DNA"/>
</dbReference>
<gene>
    <name evidence="1" type="ORF">LCGC14_1981830</name>
</gene>
<sequence>MLPGDGPVDAPDDYPCRHVGIEGCQGCDSRGTDECPFTDEEE</sequence>
<organism evidence="1">
    <name type="scientific">marine sediment metagenome</name>
    <dbReference type="NCBI Taxonomy" id="412755"/>
    <lineage>
        <taxon>unclassified sequences</taxon>
        <taxon>metagenomes</taxon>
        <taxon>ecological metagenomes</taxon>
    </lineage>
</organism>
<proteinExistence type="predicted"/>
<dbReference type="AlphaFoldDB" id="A0A0F9I5Q0"/>
<name>A0A0F9I5Q0_9ZZZZ</name>
<protein>
    <submittedName>
        <fullName evidence="1">Uncharacterized protein</fullName>
    </submittedName>
</protein>
<reference evidence="1" key="1">
    <citation type="journal article" date="2015" name="Nature">
        <title>Complex archaea that bridge the gap between prokaryotes and eukaryotes.</title>
        <authorList>
            <person name="Spang A."/>
            <person name="Saw J.H."/>
            <person name="Jorgensen S.L."/>
            <person name="Zaremba-Niedzwiedzka K."/>
            <person name="Martijn J."/>
            <person name="Lind A.E."/>
            <person name="van Eijk R."/>
            <person name="Schleper C."/>
            <person name="Guy L."/>
            <person name="Ettema T.J."/>
        </authorList>
    </citation>
    <scope>NUCLEOTIDE SEQUENCE</scope>
</reference>
<accession>A0A0F9I5Q0</accession>